<evidence type="ECO:0000313" key="3">
    <source>
        <dbReference type="Proteomes" id="UP001221898"/>
    </source>
</evidence>
<keyword evidence="3" id="KW-1185">Reference proteome</keyword>
<reference evidence="2" key="1">
    <citation type="journal article" date="2023" name="Science">
        <title>Genome structures resolve the early diversification of teleost fishes.</title>
        <authorList>
            <person name="Parey E."/>
            <person name="Louis A."/>
            <person name="Montfort J."/>
            <person name="Bouchez O."/>
            <person name="Roques C."/>
            <person name="Iampietro C."/>
            <person name="Lluch J."/>
            <person name="Castinel A."/>
            <person name="Donnadieu C."/>
            <person name="Desvignes T."/>
            <person name="Floi Bucao C."/>
            <person name="Jouanno E."/>
            <person name="Wen M."/>
            <person name="Mejri S."/>
            <person name="Dirks R."/>
            <person name="Jansen H."/>
            <person name="Henkel C."/>
            <person name="Chen W.J."/>
            <person name="Zahm M."/>
            <person name="Cabau C."/>
            <person name="Klopp C."/>
            <person name="Thompson A.W."/>
            <person name="Robinson-Rechavi M."/>
            <person name="Braasch I."/>
            <person name="Lecointre G."/>
            <person name="Bobe J."/>
            <person name="Postlethwait J.H."/>
            <person name="Berthelot C."/>
            <person name="Roest Crollius H."/>
            <person name="Guiguen Y."/>
        </authorList>
    </citation>
    <scope>NUCLEOTIDE SEQUENCE</scope>
    <source>
        <strain evidence="2">NC1722</strain>
    </source>
</reference>
<protein>
    <submittedName>
        <fullName evidence="2">Uncharacterized protein</fullName>
    </submittedName>
</protein>
<organism evidence="2 3">
    <name type="scientific">Aldrovandia affinis</name>
    <dbReference type="NCBI Taxonomy" id="143900"/>
    <lineage>
        <taxon>Eukaryota</taxon>
        <taxon>Metazoa</taxon>
        <taxon>Chordata</taxon>
        <taxon>Craniata</taxon>
        <taxon>Vertebrata</taxon>
        <taxon>Euteleostomi</taxon>
        <taxon>Actinopterygii</taxon>
        <taxon>Neopterygii</taxon>
        <taxon>Teleostei</taxon>
        <taxon>Notacanthiformes</taxon>
        <taxon>Halosauridae</taxon>
        <taxon>Aldrovandia</taxon>
    </lineage>
</organism>
<accession>A0AAD7R9T6</accession>
<feature type="region of interest" description="Disordered" evidence="1">
    <location>
        <begin position="1"/>
        <end position="27"/>
    </location>
</feature>
<dbReference type="Proteomes" id="UP001221898">
    <property type="component" value="Unassembled WGS sequence"/>
</dbReference>
<sequence>MFFSRKSTSWTVQRDSPPKPRCHAPGLWLPGRRRRVVPAGKRLEGKDRPKQSHTEEQFAQFIADSTSRFLERSRALAWLWIHHRCVPCEIGVRVSEHPAVSLPSGG</sequence>
<dbReference type="AlphaFoldDB" id="A0AAD7R9T6"/>
<evidence type="ECO:0000313" key="2">
    <source>
        <dbReference type="EMBL" id="KAJ8372322.1"/>
    </source>
</evidence>
<dbReference type="EMBL" id="JAINUG010000407">
    <property type="protein sequence ID" value="KAJ8372322.1"/>
    <property type="molecule type" value="Genomic_DNA"/>
</dbReference>
<name>A0AAD7R9T6_9TELE</name>
<comment type="caution">
    <text evidence="2">The sequence shown here is derived from an EMBL/GenBank/DDBJ whole genome shotgun (WGS) entry which is preliminary data.</text>
</comment>
<gene>
    <name evidence="2" type="ORF">AAFF_G00290520</name>
</gene>
<proteinExistence type="predicted"/>
<evidence type="ECO:0000256" key="1">
    <source>
        <dbReference type="SAM" id="MobiDB-lite"/>
    </source>
</evidence>
<feature type="compositionally biased region" description="Polar residues" evidence="1">
    <location>
        <begin position="1"/>
        <end position="14"/>
    </location>
</feature>